<sequence>MGCSFSSLPSSARDDHSLRPPTVMIVSPRGSLHEYGSRVTVADAIAAEGRGSALCDSDELFFDEFPPAMPSLEELKPGQIYFLMSPTELSRRLTGADMAALAGKASTALRRASEKHGRRMWRPRVMPAVDLGEGGDRSRLRAAGDVRKKKGTRDYKGRRAGGRSRRLRRALSAVEETNEEE</sequence>
<proteinExistence type="predicted"/>
<feature type="compositionally biased region" description="Basic and acidic residues" evidence="1">
    <location>
        <begin position="134"/>
        <end position="157"/>
    </location>
</feature>
<evidence type="ECO:0000313" key="3">
    <source>
        <dbReference type="Proteomes" id="UP000639772"/>
    </source>
</evidence>
<feature type="compositionally biased region" description="Basic residues" evidence="1">
    <location>
        <begin position="158"/>
        <end position="169"/>
    </location>
</feature>
<organism evidence="2 3">
    <name type="scientific">Vanilla planifolia</name>
    <name type="common">Vanilla</name>
    <dbReference type="NCBI Taxonomy" id="51239"/>
    <lineage>
        <taxon>Eukaryota</taxon>
        <taxon>Viridiplantae</taxon>
        <taxon>Streptophyta</taxon>
        <taxon>Embryophyta</taxon>
        <taxon>Tracheophyta</taxon>
        <taxon>Spermatophyta</taxon>
        <taxon>Magnoliopsida</taxon>
        <taxon>Liliopsida</taxon>
        <taxon>Asparagales</taxon>
        <taxon>Orchidaceae</taxon>
        <taxon>Vanilloideae</taxon>
        <taxon>Vanilleae</taxon>
        <taxon>Vanilla</taxon>
    </lineage>
</organism>
<evidence type="ECO:0000313" key="2">
    <source>
        <dbReference type="EMBL" id="KAG0463230.1"/>
    </source>
</evidence>
<feature type="compositionally biased region" description="Polar residues" evidence="1">
    <location>
        <begin position="1"/>
        <end position="10"/>
    </location>
</feature>
<comment type="caution">
    <text evidence="2">The sequence shown here is derived from an EMBL/GenBank/DDBJ whole genome shotgun (WGS) entry which is preliminary data.</text>
</comment>
<dbReference type="EMBL" id="JADCNM010000011">
    <property type="protein sequence ID" value="KAG0463230.1"/>
    <property type="molecule type" value="Genomic_DNA"/>
</dbReference>
<dbReference type="AlphaFoldDB" id="A0A835Q2Y0"/>
<dbReference type="PANTHER" id="PTHR33052">
    <property type="entry name" value="DUF4228 DOMAIN PROTEIN-RELATED"/>
    <property type="match status" value="1"/>
</dbReference>
<dbReference type="OrthoDB" id="1919386at2759"/>
<feature type="region of interest" description="Disordered" evidence="1">
    <location>
        <begin position="132"/>
        <end position="181"/>
    </location>
</feature>
<reference evidence="2 3" key="1">
    <citation type="journal article" date="2020" name="Nat. Food">
        <title>A phased Vanilla planifolia genome enables genetic improvement of flavour and production.</title>
        <authorList>
            <person name="Hasing T."/>
            <person name="Tang H."/>
            <person name="Brym M."/>
            <person name="Khazi F."/>
            <person name="Huang T."/>
            <person name="Chambers A.H."/>
        </authorList>
    </citation>
    <scope>NUCLEOTIDE SEQUENCE [LARGE SCALE GENOMIC DNA]</scope>
    <source>
        <tissue evidence="2">Leaf</tissue>
    </source>
</reference>
<protein>
    <submittedName>
        <fullName evidence="2">Uncharacterized protein</fullName>
    </submittedName>
</protein>
<dbReference type="Pfam" id="PF14009">
    <property type="entry name" value="PADRE"/>
    <property type="match status" value="1"/>
</dbReference>
<name>A0A835Q2Y0_VANPL</name>
<feature type="region of interest" description="Disordered" evidence="1">
    <location>
        <begin position="1"/>
        <end position="21"/>
    </location>
</feature>
<gene>
    <name evidence="2" type="ORF">HPP92_021706</name>
</gene>
<evidence type="ECO:0000256" key="1">
    <source>
        <dbReference type="SAM" id="MobiDB-lite"/>
    </source>
</evidence>
<accession>A0A835Q2Y0</accession>
<dbReference type="Proteomes" id="UP000639772">
    <property type="component" value="Chromosome 11"/>
</dbReference>
<dbReference type="InterPro" id="IPR025322">
    <property type="entry name" value="PADRE_dom"/>
</dbReference>